<gene>
    <name evidence="1" type="ORF">V5799_012485</name>
</gene>
<dbReference type="GO" id="GO:0043176">
    <property type="term" value="F:amine binding"/>
    <property type="evidence" value="ECO:0007669"/>
    <property type="project" value="InterPro"/>
</dbReference>
<evidence type="ECO:0000313" key="1">
    <source>
        <dbReference type="EMBL" id="KAK8772982.1"/>
    </source>
</evidence>
<sequence length="151" mass="17185">MSVNISCMSSTTVSKDNDTHTLRQLVRFYNWNTTSWITGYQNLTAYNDSEGLYNFMNTTETLGRVNTSYLFLYTEQNCSVVQVTYLFGNATSSSMEPQKDGTLFTSCMLWVRDGDLKGDHTCCEEIFTNNCTGPVYDVYNETECNALQPKK</sequence>
<dbReference type="AlphaFoldDB" id="A0AAQ4EEB6"/>
<dbReference type="InterPro" id="IPR002970">
    <property type="entry name" value="Tick_his-bd"/>
</dbReference>
<dbReference type="InterPro" id="IPR012674">
    <property type="entry name" value="Calycin"/>
</dbReference>
<name>A0AAQ4EEB6_AMBAM</name>
<proteinExistence type="predicted"/>
<dbReference type="SUPFAM" id="SSF50814">
    <property type="entry name" value="Lipocalins"/>
    <property type="match status" value="1"/>
</dbReference>
<dbReference type="Gene3D" id="2.40.128.20">
    <property type="match status" value="1"/>
</dbReference>
<dbReference type="Proteomes" id="UP001321473">
    <property type="component" value="Unassembled WGS sequence"/>
</dbReference>
<organism evidence="1 2">
    <name type="scientific">Amblyomma americanum</name>
    <name type="common">Lone star tick</name>
    <dbReference type="NCBI Taxonomy" id="6943"/>
    <lineage>
        <taxon>Eukaryota</taxon>
        <taxon>Metazoa</taxon>
        <taxon>Ecdysozoa</taxon>
        <taxon>Arthropoda</taxon>
        <taxon>Chelicerata</taxon>
        <taxon>Arachnida</taxon>
        <taxon>Acari</taxon>
        <taxon>Parasitiformes</taxon>
        <taxon>Ixodida</taxon>
        <taxon>Ixodoidea</taxon>
        <taxon>Ixodidae</taxon>
        <taxon>Amblyomminae</taxon>
        <taxon>Amblyomma</taxon>
    </lineage>
</organism>
<protein>
    <recommendedName>
        <fullName evidence="3">Lipocalin</fullName>
    </recommendedName>
</protein>
<comment type="caution">
    <text evidence="1">The sequence shown here is derived from an EMBL/GenBank/DDBJ whole genome shotgun (WGS) entry which is preliminary data.</text>
</comment>
<dbReference type="GO" id="GO:0030682">
    <property type="term" value="P:symbiont-mediated perturbation of host defenses"/>
    <property type="evidence" value="ECO:0007669"/>
    <property type="project" value="InterPro"/>
</dbReference>
<accession>A0AAQ4EEB6</accession>
<reference evidence="1 2" key="1">
    <citation type="journal article" date="2023" name="Arcadia Sci">
        <title>De novo assembly of a long-read Amblyomma americanum tick genome.</title>
        <authorList>
            <person name="Chou S."/>
            <person name="Poskanzer K.E."/>
            <person name="Rollins M."/>
            <person name="Thuy-Boun P.S."/>
        </authorList>
    </citation>
    <scope>NUCLEOTIDE SEQUENCE [LARGE SCALE GENOMIC DNA]</scope>
    <source>
        <strain evidence="1">F_SG_1</strain>
        <tissue evidence="1">Salivary glands</tissue>
    </source>
</reference>
<dbReference type="EMBL" id="JARKHS020017440">
    <property type="protein sequence ID" value="KAK8772982.1"/>
    <property type="molecule type" value="Genomic_DNA"/>
</dbReference>
<keyword evidence="2" id="KW-1185">Reference proteome</keyword>
<dbReference type="Pfam" id="PF02098">
    <property type="entry name" value="His_binding"/>
    <property type="match status" value="1"/>
</dbReference>
<evidence type="ECO:0008006" key="3">
    <source>
        <dbReference type="Google" id="ProtNLM"/>
    </source>
</evidence>
<evidence type="ECO:0000313" key="2">
    <source>
        <dbReference type="Proteomes" id="UP001321473"/>
    </source>
</evidence>